<accession>A0A4Z2F920</accession>
<dbReference type="EMBL" id="SRLO01001495">
    <property type="protein sequence ID" value="TNN37380.1"/>
    <property type="molecule type" value="Genomic_DNA"/>
</dbReference>
<organism evidence="1 2">
    <name type="scientific">Liparis tanakae</name>
    <name type="common">Tanaka's snailfish</name>
    <dbReference type="NCBI Taxonomy" id="230148"/>
    <lineage>
        <taxon>Eukaryota</taxon>
        <taxon>Metazoa</taxon>
        <taxon>Chordata</taxon>
        <taxon>Craniata</taxon>
        <taxon>Vertebrata</taxon>
        <taxon>Euteleostomi</taxon>
        <taxon>Actinopterygii</taxon>
        <taxon>Neopterygii</taxon>
        <taxon>Teleostei</taxon>
        <taxon>Neoteleostei</taxon>
        <taxon>Acanthomorphata</taxon>
        <taxon>Eupercaria</taxon>
        <taxon>Perciformes</taxon>
        <taxon>Cottioidei</taxon>
        <taxon>Cottales</taxon>
        <taxon>Liparidae</taxon>
        <taxon>Liparis</taxon>
    </lineage>
</organism>
<sequence length="144" mass="14914">MTNLKLCCLQCGRRRSSGHQTPAAAANATNAAAAGQSACTARRSARPSPSTSAPVTNTDALRQICSSVKKRAGGMADGLMNLLGQAPSPRITPLHSAGSRMLVLPSRLSLVVLQVDVLLLMGTGDRPLVPPSGACSSMRSSFYH</sequence>
<evidence type="ECO:0000313" key="2">
    <source>
        <dbReference type="Proteomes" id="UP000314294"/>
    </source>
</evidence>
<protein>
    <submittedName>
        <fullName evidence="1">Uncharacterized protein</fullName>
    </submittedName>
</protein>
<comment type="caution">
    <text evidence="1">The sequence shown here is derived from an EMBL/GenBank/DDBJ whole genome shotgun (WGS) entry which is preliminary data.</text>
</comment>
<gene>
    <name evidence="1" type="ORF">EYF80_052448</name>
</gene>
<keyword evidence="2" id="KW-1185">Reference proteome</keyword>
<dbReference type="Proteomes" id="UP000314294">
    <property type="component" value="Unassembled WGS sequence"/>
</dbReference>
<name>A0A4Z2F920_9TELE</name>
<reference evidence="1 2" key="1">
    <citation type="submission" date="2019-03" db="EMBL/GenBank/DDBJ databases">
        <title>First draft genome of Liparis tanakae, snailfish: a comprehensive survey of snailfish specific genes.</title>
        <authorList>
            <person name="Kim W."/>
            <person name="Song I."/>
            <person name="Jeong J.-H."/>
            <person name="Kim D."/>
            <person name="Kim S."/>
            <person name="Ryu S."/>
            <person name="Song J.Y."/>
            <person name="Lee S.K."/>
        </authorList>
    </citation>
    <scope>NUCLEOTIDE SEQUENCE [LARGE SCALE GENOMIC DNA]</scope>
    <source>
        <tissue evidence="1">Muscle</tissue>
    </source>
</reference>
<evidence type="ECO:0000313" key="1">
    <source>
        <dbReference type="EMBL" id="TNN37380.1"/>
    </source>
</evidence>
<dbReference type="AlphaFoldDB" id="A0A4Z2F920"/>
<proteinExistence type="predicted"/>